<sequence length="424" mass="48286">MHKSETLYLAVHEHQRPPIYAEEAAGIRKRVKRIHDPVKIVVPCAVVEVEFPIPPDRSMHLSPYIEVLDDHQRIEASQKGLRFRDEVDKGLAEAASIDTARIPSNDINMPASIDATTSPSIDTEHVSEQKEFDVCGNLFDGETTTQSDKSRGKKRKRTKGDPQLSLIPHFSDGVRKSRLEEWLEDMDQNSEKKLDDDQYTSRRDLETSPKACINRRQPDEIDGQPAESIDLHPHSIIDRHTPEIVDRHPSLEELPGYTVELQPVEERVHESEASRNDDSKHLRPLIWAEETAGFHKRVKRIHDPVKYVEASQRGLRFRDEVDKSPVEVALIDTDQIPSNDTNKPASIDATTSPSIDIGRVLEQKEFDVCGNLRDGYTRHQTNGVRKSKMRSICFSQPFAKLRALLIAEMIDKGEDSMEETFTQE</sequence>
<organism evidence="2">
    <name type="scientific">Brassica cretica</name>
    <name type="common">Mustard</name>
    <dbReference type="NCBI Taxonomy" id="69181"/>
    <lineage>
        <taxon>Eukaryota</taxon>
        <taxon>Viridiplantae</taxon>
        <taxon>Streptophyta</taxon>
        <taxon>Embryophyta</taxon>
        <taxon>Tracheophyta</taxon>
        <taxon>Spermatophyta</taxon>
        <taxon>Magnoliopsida</taxon>
        <taxon>eudicotyledons</taxon>
        <taxon>Gunneridae</taxon>
        <taxon>Pentapetalae</taxon>
        <taxon>rosids</taxon>
        <taxon>malvids</taxon>
        <taxon>Brassicales</taxon>
        <taxon>Brassicaceae</taxon>
        <taxon>Brassiceae</taxon>
        <taxon>Brassica</taxon>
    </lineage>
</organism>
<reference evidence="2" key="1">
    <citation type="submission" date="2019-12" db="EMBL/GenBank/DDBJ databases">
        <title>Genome sequencing and annotation of Brassica cretica.</title>
        <authorList>
            <person name="Studholme D.J."/>
            <person name="Sarris P.F."/>
        </authorList>
    </citation>
    <scope>NUCLEOTIDE SEQUENCE</scope>
    <source>
        <strain evidence="2">PFS-102/07</strain>
        <tissue evidence="2">Leaf</tissue>
    </source>
</reference>
<feature type="compositionally biased region" description="Basic and acidic residues" evidence="1">
    <location>
        <begin position="189"/>
        <end position="207"/>
    </location>
</feature>
<evidence type="ECO:0000313" key="2">
    <source>
        <dbReference type="EMBL" id="KAF2563469.1"/>
    </source>
</evidence>
<evidence type="ECO:0000256" key="1">
    <source>
        <dbReference type="SAM" id="MobiDB-lite"/>
    </source>
</evidence>
<feature type="region of interest" description="Disordered" evidence="1">
    <location>
        <begin position="132"/>
        <end position="168"/>
    </location>
</feature>
<protein>
    <submittedName>
        <fullName evidence="2">Uncharacterized protein</fullName>
    </submittedName>
</protein>
<proteinExistence type="predicted"/>
<dbReference type="EMBL" id="QGKY02001250">
    <property type="protein sequence ID" value="KAF2563469.1"/>
    <property type="molecule type" value="Genomic_DNA"/>
</dbReference>
<name>A0A8S9HZB6_BRACR</name>
<gene>
    <name evidence="2" type="ORF">F2Q70_00016125</name>
</gene>
<feature type="region of interest" description="Disordered" evidence="1">
    <location>
        <begin position="189"/>
        <end position="208"/>
    </location>
</feature>
<dbReference type="AlphaFoldDB" id="A0A8S9HZB6"/>
<accession>A0A8S9HZB6</accession>
<comment type="caution">
    <text evidence="2">The sequence shown here is derived from an EMBL/GenBank/DDBJ whole genome shotgun (WGS) entry which is preliminary data.</text>
</comment>